<dbReference type="EMBL" id="MU825885">
    <property type="protein sequence ID" value="KAJ7384792.1"/>
    <property type="molecule type" value="Genomic_DNA"/>
</dbReference>
<dbReference type="Pfam" id="PF06399">
    <property type="entry name" value="GFRP"/>
    <property type="match status" value="1"/>
</dbReference>
<dbReference type="Proteomes" id="UP001163046">
    <property type="component" value="Unassembled WGS sequence"/>
</dbReference>
<dbReference type="SUPFAM" id="SSF69761">
    <property type="entry name" value="GTP cyclohydrolase I feedback regulatory protein, GFRP"/>
    <property type="match status" value="1"/>
</dbReference>
<sequence>MPYVLVRNTFNPALEQPFRETCTYIDFHQVSWDRGDDGLPDLVQALGGNLVGGRNSPPPHRTAKMHDPTYAVLNKLEEQGYTVVAVNTVKETTIWTLRYPRA</sequence>
<dbReference type="InterPro" id="IPR036717">
    <property type="entry name" value="GFRP_sf"/>
</dbReference>
<protein>
    <recommendedName>
        <fullName evidence="3">GTP cyclohydrolase 1 feedback regulatory protein</fullName>
    </recommendedName>
</protein>
<evidence type="ECO:0000313" key="1">
    <source>
        <dbReference type="EMBL" id="KAJ7384792.1"/>
    </source>
</evidence>
<proteinExistence type="predicted"/>
<dbReference type="AlphaFoldDB" id="A0A9X0D2H3"/>
<dbReference type="GO" id="GO:0009890">
    <property type="term" value="P:negative regulation of biosynthetic process"/>
    <property type="evidence" value="ECO:0007669"/>
    <property type="project" value="InterPro"/>
</dbReference>
<dbReference type="OrthoDB" id="64291at2759"/>
<gene>
    <name evidence="1" type="ORF">OS493_020384</name>
</gene>
<accession>A0A9X0D2H3</accession>
<evidence type="ECO:0008006" key="3">
    <source>
        <dbReference type="Google" id="ProtNLM"/>
    </source>
</evidence>
<comment type="caution">
    <text evidence="1">The sequence shown here is derived from an EMBL/GenBank/DDBJ whole genome shotgun (WGS) entry which is preliminary data.</text>
</comment>
<keyword evidence="2" id="KW-1185">Reference proteome</keyword>
<evidence type="ECO:0000313" key="2">
    <source>
        <dbReference type="Proteomes" id="UP001163046"/>
    </source>
</evidence>
<reference evidence="1" key="1">
    <citation type="submission" date="2023-01" db="EMBL/GenBank/DDBJ databases">
        <title>Genome assembly of the deep-sea coral Lophelia pertusa.</title>
        <authorList>
            <person name="Herrera S."/>
            <person name="Cordes E."/>
        </authorList>
    </citation>
    <scope>NUCLEOTIDE SEQUENCE</scope>
    <source>
        <strain evidence="1">USNM1676648</strain>
        <tissue evidence="1">Polyp</tissue>
    </source>
</reference>
<dbReference type="InterPro" id="IPR009112">
    <property type="entry name" value="GTP_CycHdrlase_I_reg"/>
</dbReference>
<organism evidence="1 2">
    <name type="scientific">Desmophyllum pertusum</name>
    <dbReference type="NCBI Taxonomy" id="174260"/>
    <lineage>
        <taxon>Eukaryota</taxon>
        <taxon>Metazoa</taxon>
        <taxon>Cnidaria</taxon>
        <taxon>Anthozoa</taxon>
        <taxon>Hexacorallia</taxon>
        <taxon>Scleractinia</taxon>
        <taxon>Caryophylliina</taxon>
        <taxon>Caryophylliidae</taxon>
        <taxon>Desmophyllum</taxon>
    </lineage>
</organism>
<name>A0A9X0D2H3_9CNID</name>
<dbReference type="Gene3D" id="3.30.1410.10">
    <property type="entry name" value="GTP cyclohydrolase I feedback regulatory protein GFRP"/>
    <property type="match status" value="1"/>
</dbReference>